<dbReference type="SUPFAM" id="SSF56925">
    <property type="entry name" value="OMPA-like"/>
    <property type="match status" value="1"/>
</dbReference>
<dbReference type="AlphaFoldDB" id="A0A0F9Y4K6"/>
<dbReference type="EMBL" id="LAZR01000014">
    <property type="protein sequence ID" value="KKO06777.1"/>
    <property type="molecule type" value="Genomic_DNA"/>
</dbReference>
<dbReference type="PANTHER" id="PTHR36920">
    <property type="match status" value="1"/>
</dbReference>
<dbReference type="GO" id="GO:0055085">
    <property type="term" value="P:transmembrane transport"/>
    <property type="evidence" value="ECO:0007669"/>
    <property type="project" value="TreeGrafter"/>
</dbReference>
<dbReference type="PANTHER" id="PTHR36920:SF1">
    <property type="entry name" value="OUTER MEMBRANE PROTEIN W"/>
    <property type="match status" value="1"/>
</dbReference>
<accession>A0A0F9Y4K6</accession>
<sequence length="223" mass="24181">MKNISFTLLTLASLTASQYATAYEKGDVLLRAGLAAVIPNESSSNIVVGNDLGVGVSVDNNVQLGLTFAYFFTDRINIEVLAATPFKHQIDFSTNDPLGTGNQLGDVGHLPPTVTANYYFNTIDSSFQPYVGAGLNYTLFFNDEFTSENSAAGLKDLSLKNSFGFAAQIGADYIIDDTWFVNAAVRWIDIDTSADFNLNGAAGYVQSIEIDPWVYSVSIGYRF</sequence>
<dbReference type="Gene3D" id="2.40.160.20">
    <property type="match status" value="1"/>
</dbReference>
<name>A0A0F9Y4K6_9ZZZZ</name>
<gene>
    <name evidence="1" type="ORF">LCGC14_0059600</name>
</gene>
<dbReference type="Pfam" id="PF03922">
    <property type="entry name" value="OmpW"/>
    <property type="match status" value="1"/>
</dbReference>
<evidence type="ECO:0008006" key="2">
    <source>
        <dbReference type="Google" id="ProtNLM"/>
    </source>
</evidence>
<protein>
    <recommendedName>
        <fullName evidence="2">Outer membrane protein W</fullName>
    </recommendedName>
</protein>
<comment type="caution">
    <text evidence="1">The sequence shown here is derived from an EMBL/GenBank/DDBJ whole genome shotgun (WGS) entry which is preliminary data.</text>
</comment>
<organism evidence="1">
    <name type="scientific">marine sediment metagenome</name>
    <dbReference type="NCBI Taxonomy" id="412755"/>
    <lineage>
        <taxon>unclassified sequences</taxon>
        <taxon>metagenomes</taxon>
        <taxon>ecological metagenomes</taxon>
    </lineage>
</organism>
<dbReference type="InterPro" id="IPR011250">
    <property type="entry name" value="OMP/PagP_B-barrel"/>
</dbReference>
<dbReference type="InterPro" id="IPR005618">
    <property type="entry name" value="OMPW"/>
</dbReference>
<dbReference type="GO" id="GO:0019867">
    <property type="term" value="C:outer membrane"/>
    <property type="evidence" value="ECO:0007669"/>
    <property type="project" value="InterPro"/>
</dbReference>
<proteinExistence type="predicted"/>
<reference evidence="1" key="1">
    <citation type="journal article" date="2015" name="Nature">
        <title>Complex archaea that bridge the gap between prokaryotes and eukaryotes.</title>
        <authorList>
            <person name="Spang A."/>
            <person name="Saw J.H."/>
            <person name="Jorgensen S.L."/>
            <person name="Zaremba-Niedzwiedzka K."/>
            <person name="Martijn J."/>
            <person name="Lind A.E."/>
            <person name="van Eijk R."/>
            <person name="Schleper C."/>
            <person name="Guy L."/>
            <person name="Ettema T.J."/>
        </authorList>
    </citation>
    <scope>NUCLEOTIDE SEQUENCE</scope>
</reference>
<evidence type="ECO:0000313" key="1">
    <source>
        <dbReference type="EMBL" id="KKO06777.1"/>
    </source>
</evidence>